<dbReference type="GeneID" id="111474444"/>
<protein>
    <submittedName>
        <fullName evidence="3">Uncharacterized protein LOC111474444 isoform X3</fullName>
    </submittedName>
</protein>
<gene>
    <name evidence="3" type="primary">LOC111474444</name>
</gene>
<evidence type="ECO:0000256" key="1">
    <source>
        <dbReference type="SAM" id="SignalP"/>
    </source>
</evidence>
<dbReference type="Proteomes" id="UP000504608">
    <property type="component" value="Unplaced"/>
</dbReference>
<reference evidence="3" key="1">
    <citation type="submission" date="2025-08" db="UniProtKB">
        <authorList>
            <consortium name="RefSeq"/>
        </authorList>
    </citation>
    <scope>IDENTIFICATION</scope>
    <source>
        <tissue evidence="3">Young leaves</tissue>
    </source>
</reference>
<keyword evidence="1" id="KW-0732">Signal</keyword>
<name>A0A6J1IDS8_CUCMA</name>
<feature type="signal peptide" evidence="1">
    <location>
        <begin position="1"/>
        <end position="27"/>
    </location>
</feature>
<keyword evidence="2" id="KW-1185">Reference proteome</keyword>
<feature type="chain" id="PRO_5026791727" evidence="1">
    <location>
        <begin position="28"/>
        <end position="113"/>
    </location>
</feature>
<dbReference type="RefSeq" id="XP_022975301.1">
    <property type="nucleotide sequence ID" value="XM_023119533.1"/>
</dbReference>
<accession>A0A6J1IDS8</accession>
<evidence type="ECO:0000313" key="3">
    <source>
        <dbReference type="RefSeq" id="XP_022975301.1"/>
    </source>
</evidence>
<dbReference type="AlphaFoldDB" id="A0A6J1IDS8"/>
<evidence type="ECO:0000313" key="2">
    <source>
        <dbReference type="Proteomes" id="UP000504608"/>
    </source>
</evidence>
<sequence>MVMGNGFKLFHTIFLVIVWQYCAKVGATFGDETGVINLDHQFSFRAFGSHDTQAPIVAPIGSIALTPEVASVESIALTPEVASVESTALTPKAARVGSTQTTTITPIGSSTQA</sequence>
<proteinExistence type="predicted"/>
<organism evidence="2 3">
    <name type="scientific">Cucurbita maxima</name>
    <name type="common">Pumpkin</name>
    <name type="synonym">Winter squash</name>
    <dbReference type="NCBI Taxonomy" id="3661"/>
    <lineage>
        <taxon>Eukaryota</taxon>
        <taxon>Viridiplantae</taxon>
        <taxon>Streptophyta</taxon>
        <taxon>Embryophyta</taxon>
        <taxon>Tracheophyta</taxon>
        <taxon>Spermatophyta</taxon>
        <taxon>Magnoliopsida</taxon>
        <taxon>eudicotyledons</taxon>
        <taxon>Gunneridae</taxon>
        <taxon>Pentapetalae</taxon>
        <taxon>rosids</taxon>
        <taxon>fabids</taxon>
        <taxon>Cucurbitales</taxon>
        <taxon>Cucurbitaceae</taxon>
        <taxon>Cucurbiteae</taxon>
        <taxon>Cucurbita</taxon>
    </lineage>
</organism>